<keyword evidence="1" id="KW-1133">Transmembrane helix</keyword>
<keyword evidence="3" id="KW-1185">Reference proteome</keyword>
<dbReference type="InterPro" id="IPR055644">
    <property type="entry name" value="DUF7220"/>
</dbReference>
<evidence type="ECO:0000313" key="3">
    <source>
        <dbReference type="Proteomes" id="UP001219349"/>
    </source>
</evidence>
<sequence>MTQSRRMSLIEAATNVIVGYALAVGLQIAVFPVFGIHIALGDKLAIGLAFTGVSLVRGYVLRRMFGRWR</sequence>
<keyword evidence="1" id="KW-0812">Transmembrane</keyword>
<organism evidence="2 3">
    <name type="scientific">Paracoccus fistulariae</name>
    <dbReference type="NCBI Taxonomy" id="658446"/>
    <lineage>
        <taxon>Bacteria</taxon>
        <taxon>Pseudomonadati</taxon>
        <taxon>Pseudomonadota</taxon>
        <taxon>Alphaproteobacteria</taxon>
        <taxon>Rhodobacterales</taxon>
        <taxon>Paracoccaceae</taxon>
        <taxon>Paracoccus</taxon>
    </lineage>
</organism>
<feature type="transmembrane region" description="Helical" evidence="1">
    <location>
        <begin position="12"/>
        <end position="38"/>
    </location>
</feature>
<dbReference type="EMBL" id="CP067136">
    <property type="protein sequence ID" value="WCR06063.1"/>
    <property type="molecule type" value="Genomic_DNA"/>
</dbReference>
<feature type="transmembrane region" description="Helical" evidence="1">
    <location>
        <begin position="44"/>
        <end position="61"/>
    </location>
</feature>
<evidence type="ECO:0000313" key="2">
    <source>
        <dbReference type="EMBL" id="WCR06063.1"/>
    </source>
</evidence>
<protein>
    <submittedName>
        <fullName evidence="2">Uncharacterized protein</fullName>
    </submittedName>
</protein>
<accession>A0ABY7SGJ3</accession>
<proteinExistence type="predicted"/>
<reference evidence="2 3" key="1">
    <citation type="submission" date="2021-01" db="EMBL/GenBank/DDBJ databases">
        <title>Biogeographic distribution of Paracoccus.</title>
        <authorList>
            <person name="Hollensteiner J."/>
            <person name="Leineberger J."/>
            <person name="Brinkhoff T."/>
            <person name="Daniel R."/>
        </authorList>
    </citation>
    <scope>NUCLEOTIDE SEQUENCE [LARGE SCALE GENOMIC DNA]</scope>
    <source>
        <strain evidence="2 3">KCTC 22803</strain>
    </source>
</reference>
<dbReference type="Proteomes" id="UP001219349">
    <property type="component" value="Chromosome"/>
</dbReference>
<keyword evidence="1" id="KW-0472">Membrane</keyword>
<name>A0ABY7SGJ3_9RHOB</name>
<dbReference type="RefSeq" id="WP_271886735.1">
    <property type="nucleotide sequence ID" value="NZ_CP067136.1"/>
</dbReference>
<gene>
    <name evidence="2" type="ORF">JHX87_11150</name>
</gene>
<evidence type="ECO:0000256" key="1">
    <source>
        <dbReference type="SAM" id="Phobius"/>
    </source>
</evidence>
<dbReference type="Pfam" id="PF23858">
    <property type="entry name" value="DUF7220"/>
    <property type="match status" value="1"/>
</dbReference>